<dbReference type="PRINTS" id="PR00116">
    <property type="entry name" value="ARGINASE"/>
</dbReference>
<dbReference type="GO" id="GO:0008783">
    <property type="term" value="F:agmatinase activity"/>
    <property type="evidence" value="ECO:0007669"/>
    <property type="project" value="TreeGrafter"/>
</dbReference>
<keyword evidence="1 3" id="KW-0479">Metal-binding</keyword>
<evidence type="ECO:0000256" key="4">
    <source>
        <dbReference type="PROSITE-ProRule" id="PRU00742"/>
    </source>
</evidence>
<dbReference type="CDD" id="cd11593">
    <property type="entry name" value="Agmatinase-like_2"/>
    <property type="match status" value="1"/>
</dbReference>
<dbReference type="Proteomes" id="UP000318946">
    <property type="component" value="Chromosome"/>
</dbReference>
<dbReference type="PANTHER" id="PTHR11358:SF26">
    <property type="entry name" value="GUANIDINO ACID HYDROLASE, MITOCHONDRIAL"/>
    <property type="match status" value="1"/>
</dbReference>
<reference evidence="6" key="1">
    <citation type="submission" date="2019-06" db="EMBL/GenBank/DDBJ databases">
        <title>Alistipes onderdonkii subsp. vulgaris subsp. nov., Alistipes dispar sp. nov. and Alistipes communis sp. nov., isolated from human faeces, and creation of Alistipes onderdonkii subsp. onderdonkii subsp. nov.</title>
        <authorList>
            <person name="Sakamoto M."/>
            <person name="Ikeyama N."/>
            <person name="Ogata Y."/>
            <person name="Suda W."/>
            <person name="Iino T."/>
            <person name="Hattori M."/>
            <person name="Ohkuma M."/>
        </authorList>
    </citation>
    <scope>NUCLEOTIDE SEQUENCE [LARGE SCALE GENOMIC DNA]</scope>
    <source>
        <strain evidence="6">5CBH24</strain>
    </source>
</reference>
<dbReference type="KEGG" id="acou:A5CBH24_07670"/>
<evidence type="ECO:0000256" key="1">
    <source>
        <dbReference type="ARBA" id="ARBA00022723"/>
    </source>
</evidence>
<feature type="binding site" evidence="3">
    <location>
        <position position="270"/>
    </location>
    <ligand>
        <name>Mn(2+)</name>
        <dbReference type="ChEBI" id="CHEBI:29035"/>
        <label>1</label>
    </ligand>
</feature>
<feature type="binding site" evidence="3">
    <location>
        <position position="179"/>
    </location>
    <ligand>
        <name>Mn(2+)</name>
        <dbReference type="ChEBI" id="CHEBI:29035"/>
        <label>1</label>
    </ligand>
</feature>
<dbReference type="InterPro" id="IPR023696">
    <property type="entry name" value="Ureohydrolase_dom_sf"/>
</dbReference>
<dbReference type="OrthoDB" id="9788689at2"/>
<dbReference type="Pfam" id="PF00491">
    <property type="entry name" value="Arginase"/>
    <property type="match status" value="1"/>
</dbReference>
<evidence type="ECO:0000256" key="3">
    <source>
        <dbReference type="PIRSR" id="PIRSR036979-1"/>
    </source>
</evidence>
<dbReference type="InterPro" id="IPR006035">
    <property type="entry name" value="Ureohydrolase"/>
</dbReference>
<dbReference type="AlphaFoldDB" id="A0A4Y1WSC7"/>
<dbReference type="Gene3D" id="3.40.800.10">
    <property type="entry name" value="Ureohydrolase domain"/>
    <property type="match status" value="1"/>
</dbReference>
<feature type="binding site" evidence="3">
    <location>
        <position position="272"/>
    </location>
    <ligand>
        <name>Mn(2+)</name>
        <dbReference type="ChEBI" id="CHEBI:29035"/>
        <label>1</label>
    </ligand>
</feature>
<keyword evidence="2" id="KW-0378">Hydrolase</keyword>
<dbReference type="RefSeq" id="WP_019131550.1">
    <property type="nucleotide sequence ID" value="NZ_AP019735.1"/>
</dbReference>
<gene>
    <name evidence="5" type="primary">speB</name>
    <name evidence="5" type="ORF">A5CBH24_07670</name>
</gene>
<keyword evidence="6" id="KW-1185">Reference proteome</keyword>
<proteinExistence type="inferred from homology"/>
<feature type="binding site" evidence="3">
    <location>
        <position position="181"/>
    </location>
    <ligand>
        <name>Mn(2+)</name>
        <dbReference type="ChEBI" id="CHEBI:29035"/>
        <label>1</label>
    </ligand>
</feature>
<dbReference type="GO" id="GO:0046872">
    <property type="term" value="F:metal ion binding"/>
    <property type="evidence" value="ECO:0007669"/>
    <property type="project" value="UniProtKB-KW"/>
</dbReference>
<dbReference type="PIRSF" id="PIRSF036979">
    <property type="entry name" value="Arginase"/>
    <property type="match status" value="1"/>
</dbReference>
<evidence type="ECO:0000313" key="6">
    <source>
        <dbReference type="Proteomes" id="UP000318946"/>
    </source>
</evidence>
<accession>A0A4Y1WSC7</accession>
<feature type="binding site" evidence="3">
    <location>
        <position position="154"/>
    </location>
    <ligand>
        <name>Mn(2+)</name>
        <dbReference type="ChEBI" id="CHEBI:29035"/>
        <label>1</label>
    </ligand>
</feature>
<protein>
    <submittedName>
        <fullName evidence="5">Agmatinase</fullName>
    </submittedName>
</protein>
<sequence length="346" mass="37865">MNTLDTFDPNGVGLDNGAYFGLPFTPDEARLVLISAPWDVTVSYGTGTSEAPDAIIEASMQLDLYDALSPGAWRRGIATADIDYSLLETSQRLRSDAERVIRHLEEGGAVADDAVCRKIRRVNEGCVQMNENIRAQARAWLAQGKLVGLVGGDHSTPYGLVQALGERGEGFGILHIDAHCDLRRAYEGFEYSHASIMYNVLRDVPQAERIVEVGVRDYCDAEAELARSSERIRMFDDTQLSAAAFEGETWGATCRRIVAELPERVYVSFDIDGLSVEYCPHTGTPVAGGLTFNQAVYLLHETVRSGRRIIGFDVVEVVPRPGSSIDASTGARILYKLCGLTLKSEL</sequence>
<organism evidence="5 6">
    <name type="scientific">Alistipes communis</name>
    <dbReference type="NCBI Taxonomy" id="2585118"/>
    <lineage>
        <taxon>Bacteria</taxon>
        <taxon>Pseudomonadati</taxon>
        <taxon>Bacteroidota</taxon>
        <taxon>Bacteroidia</taxon>
        <taxon>Bacteroidales</taxon>
        <taxon>Rikenellaceae</taxon>
        <taxon>Alistipes</taxon>
    </lineage>
</organism>
<evidence type="ECO:0000313" key="5">
    <source>
        <dbReference type="EMBL" id="BBL03454.1"/>
    </source>
</evidence>
<comment type="similarity">
    <text evidence="4">Belongs to the arginase family.</text>
</comment>
<dbReference type="PANTHER" id="PTHR11358">
    <property type="entry name" value="ARGINASE/AGMATINASE"/>
    <property type="match status" value="1"/>
</dbReference>
<comment type="cofactor">
    <cofactor evidence="3">
        <name>Mn(2+)</name>
        <dbReference type="ChEBI" id="CHEBI:29035"/>
    </cofactor>
    <text evidence="3">Binds 2 manganese ions per subunit.</text>
</comment>
<keyword evidence="3" id="KW-0464">Manganese</keyword>
<dbReference type="GO" id="GO:0033389">
    <property type="term" value="P:putrescine biosynthetic process from arginine, via agmatine"/>
    <property type="evidence" value="ECO:0007669"/>
    <property type="project" value="TreeGrafter"/>
</dbReference>
<dbReference type="EMBL" id="AP019735">
    <property type="protein sequence ID" value="BBL03454.1"/>
    <property type="molecule type" value="Genomic_DNA"/>
</dbReference>
<name>A0A4Y1WSC7_9BACT</name>
<dbReference type="GeneID" id="78341483"/>
<dbReference type="PROSITE" id="PS51409">
    <property type="entry name" value="ARGINASE_2"/>
    <property type="match status" value="1"/>
</dbReference>
<evidence type="ECO:0000256" key="2">
    <source>
        <dbReference type="ARBA" id="ARBA00022801"/>
    </source>
</evidence>
<dbReference type="SUPFAM" id="SSF52768">
    <property type="entry name" value="Arginase/deacetylase"/>
    <property type="match status" value="1"/>
</dbReference>
<feature type="binding site" evidence="3">
    <location>
        <position position="177"/>
    </location>
    <ligand>
        <name>Mn(2+)</name>
        <dbReference type="ChEBI" id="CHEBI:29035"/>
        <label>1</label>
    </ligand>
</feature>